<dbReference type="EMBL" id="BJOV01000003">
    <property type="protein sequence ID" value="GEE01275.1"/>
    <property type="molecule type" value="Genomic_DNA"/>
</dbReference>
<feature type="transmembrane region" description="Helical" evidence="6">
    <location>
        <begin position="54"/>
        <end position="75"/>
    </location>
</feature>
<dbReference type="SUPFAM" id="SSF103473">
    <property type="entry name" value="MFS general substrate transporter"/>
    <property type="match status" value="1"/>
</dbReference>
<keyword evidence="9" id="KW-1185">Reference proteome</keyword>
<feature type="transmembrane region" description="Helical" evidence="6">
    <location>
        <begin position="12"/>
        <end position="34"/>
    </location>
</feature>
<organism evidence="8 9">
    <name type="scientific">Gordonia spumicola</name>
    <dbReference type="NCBI Taxonomy" id="589161"/>
    <lineage>
        <taxon>Bacteria</taxon>
        <taxon>Bacillati</taxon>
        <taxon>Actinomycetota</taxon>
        <taxon>Actinomycetes</taxon>
        <taxon>Mycobacteriales</taxon>
        <taxon>Gordoniaceae</taxon>
        <taxon>Gordonia</taxon>
    </lineage>
</organism>
<feature type="transmembrane region" description="Helical" evidence="6">
    <location>
        <begin position="112"/>
        <end position="129"/>
    </location>
</feature>
<evidence type="ECO:0000313" key="8">
    <source>
        <dbReference type="EMBL" id="GEE01275.1"/>
    </source>
</evidence>
<dbReference type="AlphaFoldDB" id="A0A7I9V7B2"/>
<feature type="domain" description="Major facilitator superfamily (MFS) profile" evidence="7">
    <location>
        <begin position="17"/>
        <end position="392"/>
    </location>
</feature>
<dbReference type="InterPro" id="IPR020846">
    <property type="entry name" value="MFS_dom"/>
</dbReference>
<dbReference type="OrthoDB" id="9814237at2"/>
<feature type="transmembrane region" description="Helical" evidence="6">
    <location>
        <begin position="279"/>
        <end position="297"/>
    </location>
</feature>
<proteinExistence type="predicted"/>
<feature type="transmembrane region" description="Helical" evidence="6">
    <location>
        <begin position="365"/>
        <end position="384"/>
    </location>
</feature>
<accession>A0A7I9V7B2</accession>
<feature type="transmembrane region" description="Helical" evidence="6">
    <location>
        <begin position="169"/>
        <end position="192"/>
    </location>
</feature>
<evidence type="ECO:0000313" key="9">
    <source>
        <dbReference type="Proteomes" id="UP000444960"/>
    </source>
</evidence>
<evidence type="ECO:0000256" key="2">
    <source>
        <dbReference type="ARBA" id="ARBA00022475"/>
    </source>
</evidence>
<feature type="transmembrane region" description="Helical" evidence="6">
    <location>
        <begin position="213"/>
        <end position="235"/>
    </location>
</feature>
<keyword evidence="4 6" id="KW-1133">Transmembrane helix</keyword>
<dbReference type="Gene3D" id="1.20.1250.20">
    <property type="entry name" value="MFS general substrate transporter like domains"/>
    <property type="match status" value="2"/>
</dbReference>
<gene>
    <name evidence="8" type="ORF">nbrc107696_17210</name>
</gene>
<dbReference type="PANTHER" id="PTHR43124:SF5">
    <property type="entry name" value="PURINE RIBONUCLEOSIDE EFFLUX PUMP NEPI"/>
    <property type="match status" value="1"/>
</dbReference>
<evidence type="ECO:0000256" key="4">
    <source>
        <dbReference type="ARBA" id="ARBA00022989"/>
    </source>
</evidence>
<dbReference type="PROSITE" id="PS50850">
    <property type="entry name" value="MFS"/>
    <property type="match status" value="1"/>
</dbReference>
<dbReference type="InterPro" id="IPR011701">
    <property type="entry name" value="MFS"/>
</dbReference>
<evidence type="ECO:0000256" key="1">
    <source>
        <dbReference type="ARBA" id="ARBA00004651"/>
    </source>
</evidence>
<protein>
    <submittedName>
        <fullName evidence="8">MFS transporter</fullName>
    </submittedName>
</protein>
<evidence type="ECO:0000256" key="3">
    <source>
        <dbReference type="ARBA" id="ARBA00022692"/>
    </source>
</evidence>
<keyword evidence="5 6" id="KW-0472">Membrane</keyword>
<dbReference type="InterPro" id="IPR050189">
    <property type="entry name" value="MFS_Efflux_Transporters"/>
</dbReference>
<evidence type="ECO:0000259" key="7">
    <source>
        <dbReference type="PROSITE" id="PS50850"/>
    </source>
</evidence>
<dbReference type="Pfam" id="PF07690">
    <property type="entry name" value="MFS_1"/>
    <property type="match status" value="2"/>
</dbReference>
<keyword evidence="2" id="KW-1003">Cell membrane</keyword>
<name>A0A7I9V7B2_9ACTN</name>
<dbReference type="CDD" id="cd17324">
    <property type="entry name" value="MFS_NepI_like"/>
    <property type="match status" value="1"/>
</dbReference>
<feature type="transmembrane region" description="Helical" evidence="6">
    <location>
        <begin position="82"/>
        <end position="106"/>
    </location>
</feature>
<feature type="transmembrane region" description="Helical" evidence="6">
    <location>
        <begin position="247"/>
        <end position="272"/>
    </location>
</feature>
<dbReference type="RefSeq" id="WP_161895089.1">
    <property type="nucleotide sequence ID" value="NZ_BJOV01000003.1"/>
</dbReference>
<dbReference type="GO" id="GO:0005886">
    <property type="term" value="C:plasma membrane"/>
    <property type="evidence" value="ECO:0007669"/>
    <property type="project" value="UniProtKB-SubCell"/>
</dbReference>
<feature type="transmembrane region" description="Helical" evidence="6">
    <location>
        <begin position="303"/>
        <end position="326"/>
    </location>
</feature>
<comment type="subcellular location">
    <subcellularLocation>
        <location evidence="1">Cell membrane</location>
        <topology evidence="1">Multi-pass membrane protein</topology>
    </subcellularLocation>
</comment>
<dbReference type="GO" id="GO:0022857">
    <property type="term" value="F:transmembrane transporter activity"/>
    <property type="evidence" value="ECO:0007669"/>
    <property type="project" value="InterPro"/>
</dbReference>
<comment type="caution">
    <text evidence="8">The sequence shown here is derived from an EMBL/GenBank/DDBJ whole genome shotgun (WGS) entry which is preliminary data.</text>
</comment>
<feature type="transmembrane region" description="Helical" evidence="6">
    <location>
        <begin position="141"/>
        <end position="163"/>
    </location>
</feature>
<keyword evidence="3 6" id="KW-0812">Transmembrane</keyword>
<reference evidence="9" key="1">
    <citation type="submission" date="2019-06" db="EMBL/GenBank/DDBJ databases">
        <title>Gordonia isolated from sludge of a wastewater treatment plant.</title>
        <authorList>
            <person name="Tamura T."/>
            <person name="Aoyama K."/>
            <person name="Kang Y."/>
            <person name="Saito S."/>
            <person name="Akiyama N."/>
            <person name="Yazawa K."/>
            <person name="Gonoi T."/>
            <person name="Mikami Y."/>
        </authorList>
    </citation>
    <scope>NUCLEOTIDE SEQUENCE [LARGE SCALE GENOMIC DNA]</scope>
    <source>
        <strain evidence="9">NBRC 107696</strain>
    </source>
</reference>
<dbReference type="InterPro" id="IPR036259">
    <property type="entry name" value="MFS_trans_sf"/>
</dbReference>
<feature type="transmembrane region" description="Helical" evidence="6">
    <location>
        <begin position="338"/>
        <end position="359"/>
    </location>
</feature>
<dbReference type="Proteomes" id="UP000444960">
    <property type="component" value="Unassembled WGS sequence"/>
</dbReference>
<evidence type="ECO:0000256" key="6">
    <source>
        <dbReference type="SAM" id="Phobius"/>
    </source>
</evidence>
<dbReference type="PANTHER" id="PTHR43124">
    <property type="entry name" value="PURINE EFFLUX PUMP PBUE"/>
    <property type="match status" value="1"/>
</dbReference>
<evidence type="ECO:0000256" key="5">
    <source>
        <dbReference type="ARBA" id="ARBA00023136"/>
    </source>
</evidence>
<sequence>MTTTTVPQESIATRWSAIAVMMATSFVLVTAEFLPPSLLPAMASSLGVSEGNAGQTVTATAFVGFLTAPTIGVLLPRLDRRLLLVGLTVLAAGSNLLVAVSGNIWLLLAARLLLGASIGGFWAMSIAVASRLARPEHLGRAMMIVNTGTTVATVAGVPLGAYLGSVFDWRVVFAGAAVLSVAVSVALWRVLPFVAPAGGERLGALTGTVRVPGIARGLTGHVLTVFGHFVAFTYIRVALERDPDLNAATIAAILVVFGVGGVVGNFVVGLVVDKHLDAARYLVPALIAASVAAVAAAPNALPVVVIAVATWGFAFGSWLMVVSTWIGRVAPDRIEAGGGLLVAGFQIAITLGASIGGAIADSVGITIALWIAVAAAVVGGALFGSARGPVSRPSSAASEPEAVLCAAGTHG</sequence>